<dbReference type="NCBIfam" id="NF003816">
    <property type="entry name" value="PRK05406.1-5"/>
    <property type="match status" value="1"/>
</dbReference>
<sequence length="254" mass="26027">MIDLNADLGESFGAWRMGDDARMLDVVTSANVACGFHAGDPSGILETLTAAADRGVTVGAHVGYPDLRGFGRRTIDVPPADLTADTVYQIGALQALARAAGTRVAYVKPHGALYNRIVHDDVQARAVVDGILAADDSLPLVGLPGSVTQRVAESVGLSFVAEAYADRGYRPDGTLVPRSEPGAVLHDADAIARRMVGLVVDGSVEAVDGSVVTLSARTICVHGDTAGSVGIAVALRSALERAGVTLSPFASAAA</sequence>
<dbReference type="CDD" id="cd10787">
    <property type="entry name" value="LamB_YcsF_like"/>
    <property type="match status" value="1"/>
</dbReference>
<dbReference type="GO" id="GO:0017168">
    <property type="term" value="F:5-oxoprolinase (ATP-hydrolyzing) activity"/>
    <property type="evidence" value="ECO:0007669"/>
    <property type="project" value="UniProtKB-UniRule"/>
</dbReference>
<keyword evidence="1" id="KW-0067">ATP-binding</keyword>
<dbReference type="GO" id="GO:0005975">
    <property type="term" value="P:carbohydrate metabolic process"/>
    <property type="evidence" value="ECO:0007669"/>
    <property type="project" value="InterPro"/>
</dbReference>
<dbReference type="InterPro" id="IPR011330">
    <property type="entry name" value="Glyco_hydro/deAcase_b/a-brl"/>
</dbReference>
<dbReference type="EC" id="3.5.2.9" evidence="1"/>
<gene>
    <name evidence="1" type="primary">pxpA</name>
    <name evidence="2" type="ORF">B5808_09150</name>
</gene>
<dbReference type="STRING" id="1619308.B5808_09150"/>
<dbReference type="RefSeq" id="WP_085019504.1">
    <property type="nucleotide sequence ID" value="NZ_BMHD01000001.1"/>
</dbReference>
<comment type="function">
    <text evidence="1">Catalyzes the cleavage of 5-oxoproline to form L-glutamate coupled to the hydrolysis of ATP to ADP and inorganic phosphate.</text>
</comment>
<evidence type="ECO:0000313" key="2">
    <source>
        <dbReference type="EMBL" id="ARJ05366.1"/>
    </source>
</evidence>
<dbReference type="PANTHER" id="PTHR30292:SF0">
    <property type="entry name" value="5-OXOPROLINASE SUBUNIT A"/>
    <property type="match status" value="1"/>
</dbReference>
<keyword evidence="1" id="KW-0378">Hydrolase</keyword>
<proteinExistence type="inferred from homology"/>
<keyword evidence="3" id="KW-1185">Reference proteome</keyword>
<dbReference type="PANTHER" id="PTHR30292">
    <property type="entry name" value="UNCHARACTERIZED PROTEIN YBGL-RELATED"/>
    <property type="match status" value="1"/>
</dbReference>
<dbReference type="Proteomes" id="UP000192775">
    <property type="component" value="Chromosome"/>
</dbReference>
<accession>A0A1X9LJI0</accession>
<name>A0A1X9LJI0_9MICO</name>
<keyword evidence="1" id="KW-0547">Nucleotide-binding</keyword>
<evidence type="ECO:0000313" key="3">
    <source>
        <dbReference type="Proteomes" id="UP000192775"/>
    </source>
</evidence>
<evidence type="ECO:0000256" key="1">
    <source>
        <dbReference type="HAMAP-Rule" id="MF_00691"/>
    </source>
</evidence>
<dbReference type="NCBIfam" id="NF003814">
    <property type="entry name" value="PRK05406.1-3"/>
    <property type="match status" value="1"/>
</dbReference>
<dbReference type="HAMAP" id="MF_00691">
    <property type="entry name" value="PxpA"/>
    <property type="match status" value="1"/>
</dbReference>
<reference evidence="2 3" key="1">
    <citation type="submission" date="2017-04" db="EMBL/GenBank/DDBJ databases">
        <authorList>
            <person name="Afonso C.L."/>
            <person name="Miller P.J."/>
            <person name="Scott M.A."/>
            <person name="Spackman E."/>
            <person name="Goraichik I."/>
            <person name="Dimitrov K.M."/>
            <person name="Suarez D.L."/>
            <person name="Swayne D.E."/>
        </authorList>
    </citation>
    <scope>NUCLEOTIDE SEQUENCE [LARGE SCALE GENOMIC DNA]</scope>
    <source>
        <strain evidence="3">XA(T)</strain>
    </source>
</reference>
<dbReference type="KEGG" id="cphy:B5808_09150"/>
<comment type="subunit">
    <text evidence="1">Forms a complex composed of PxpA, PxpB and PxpC.</text>
</comment>
<dbReference type="Gene3D" id="3.20.20.370">
    <property type="entry name" value="Glycoside hydrolase/deacetylase"/>
    <property type="match status" value="1"/>
</dbReference>
<dbReference type="GO" id="GO:0005524">
    <property type="term" value="F:ATP binding"/>
    <property type="evidence" value="ECO:0007669"/>
    <property type="project" value="UniProtKB-UniRule"/>
</dbReference>
<comment type="similarity">
    <text evidence="1">Belongs to the LamB/PxpA family.</text>
</comment>
<protein>
    <recommendedName>
        <fullName evidence="1">5-oxoprolinase subunit A</fullName>
        <shortName evidence="1">5-OPase subunit A</shortName>
        <ecNumber evidence="1">3.5.2.9</ecNumber>
    </recommendedName>
    <alternativeName>
        <fullName evidence="1">5-oxoprolinase (ATP-hydrolyzing) subunit A</fullName>
    </alternativeName>
</protein>
<organism evidence="2 3">
    <name type="scientific">Cnuibacter physcomitrellae</name>
    <dbReference type="NCBI Taxonomy" id="1619308"/>
    <lineage>
        <taxon>Bacteria</taxon>
        <taxon>Bacillati</taxon>
        <taxon>Actinomycetota</taxon>
        <taxon>Actinomycetes</taxon>
        <taxon>Micrococcales</taxon>
        <taxon>Microbacteriaceae</taxon>
        <taxon>Cnuibacter</taxon>
    </lineage>
</organism>
<dbReference type="Pfam" id="PF03746">
    <property type="entry name" value="LamB_YcsF"/>
    <property type="match status" value="1"/>
</dbReference>
<dbReference type="AlphaFoldDB" id="A0A1X9LJI0"/>
<comment type="catalytic activity">
    <reaction evidence="1">
        <text>5-oxo-L-proline + ATP + 2 H2O = L-glutamate + ADP + phosphate + H(+)</text>
        <dbReference type="Rhea" id="RHEA:10348"/>
        <dbReference type="ChEBI" id="CHEBI:15377"/>
        <dbReference type="ChEBI" id="CHEBI:15378"/>
        <dbReference type="ChEBI" id="CHEBI:29985"/>
        <dbReference type="ChEBI" id="CHEBI:30616"/>
        <dbReference type="ChEBI" id="CHEBI:43474"/>
        <dbReference type="ChEBI" id="CHEBI:58402"/>
        <dbReference type="ChEBI" id="CHEBI:456216"/>
        <dbReference type="EC" id="3.5.2.9"/>
    </reaction>
</comment>
<dbReference type="EMBL" id="CP020715">
    <property type="protein sequence ID" value="ARJ05366.1"/>
    <property type="molecule type" value="Genomic_DNA"/>
</dbReference>
<dbReference type="InterPro" id="IPR005501">
    <property type="entry name" value="LamB/YcsF/PxpA-like"/>
</dbReference>
<dbReference type="SUPFAM" id="SSF88713">
    <property type="entry name" value="Glycoside hydrolase/deacetylase"/>
    <property type="match status" value="1"/>
</dbReference>